<gene>
    <name evidence="1" type="ORF">EVAR_9942_1</name>
</gene>
<sequence>MCDCLVGERDDHETEIKSVIFMNTKLKGELAELDIKCNELGDQRERERGLGNGTDDWRNQYEPSLLQIEALQEELQNCKIRTHKLQHRLDLSRSE</sequence>
<accession>A0A4C1TQT2</accession>
<organism evidence="1 2">
    <name type="scientific">Eumeta variegata</name>
    <name type="common">Bagworm moth</name>
    <name type="synonym">Eumeta japonica</name>
    <dbReference type="NCBI Taxonomy" id="151549"/>
    <lineage>
        <taxon>Eukaryota</taxon>
        <taxon>Metazoa</taxon>
        <taxon>Ecdysozoa</taxon>
        <taxon>Arthropoda</taxon>
        <taxon>Hexapoda</taxon>
        <taxon>Insecta</taxon>
        <taxon>Pterygota</taxon>
        <taxon>Neoptera</taxon>
        <taxon>Endopterygota</taxon>
        <taxon>Lepidoptera</taxon>
        <taxon>Glossata</taxon>
        <taxon>Ditrysia</taxon>
        <taxon>Tineoidea</taxon>
        <taxon>Psychidae</taxon>
        <taxon>Oiketicinae</taxon>
        <taxon>Eumeta</taxon>
    </lineage>
</organism>
<dbReference type="Proteomes" id="UP000299102">
    <property type="component" value="Unassembled WGS sequence"/>
</dbReference>
<evidence type="ECO:0000313" key="1">
    <source>
        <dbReference type="EMBL" id="GBP16351.1"/>
    </source>
</evidence>
<dbReference type="OrthoDB" id="7474798at2759"/>
<keyword evidence="2" id="KW-1185">Reference proteome</keyword>
<evidence type="ECO:0000313" key="2">
    <source>
        <dbReference type="Proteomes" id="UP000299102"/>
    </source>
</evidence>
<proteinExistence type="predicted"/>
<reference evidence="1 2" key="1">
    <citation type="journal article" date="2019" name="Commun. Biol.">
        <title>The bagworm genome reveals a unique fibroin gene that provides high tensile strength.</title>
        <authorList>
            <person name="Kono N."/>
            <person name="Nakamura H."/>
            <person name="Ohtoshi R."/>
            <person name="Tomita M."/>
            <person name="Numata K."/>
            <person name="Arakawa K."/>
        </authorList>
    </citation>
    <scope>NUCLEOTIDE SEQUENCE [LARGE SCALE GENOMIC DNA]</scope>
</reference>
<comment type="caution">
    <text evidence="1">The sequence shown here is derived from an EMBL/GenBank/DDBJ whole genome shotgun (WGS) entry which is preliminary data.</text>
</comment>
<dbReference type="AlphaFoldDB" id="A0A4C1TQT2"/>
<name>A0A4C1TQT2_EUMVA</name>
<dbReference type="EMBL" id="BGZK01000079">
    <property type="protein sequence ID" value="GBP16351.1"/>
    <property type="molecule type" value="Genomic_DNA"/>
</dbReference>
<protein>
    <submittedName>
        <fullName evidence="1">Uncharacterized protein</fullName>
    </submittedName>
</protein>